<name>A0A418AUL6_9STRA</name>
<dbReference type="EMBL" id="QUSY01000478">
    <property type="protein sequence ID" value="RHY29135.1"/>
    <property type="molecule type" value="Genomic_DNA"/>
</dbReference>
<dbReference type="InterPro" id="IPR032675">
    <property type="entry name" value="LRR_dom_sf"/>
</dbReference>
<reference evidence="2 3" key="1">
    <citation type="submission" date="2018-08" db="EMBL/GenBank/DDBJ databases">
        <title>Aphanomyces genome sequencing and annotation.</title>
        <authorList>
            <person name="Minardi D."/>
            <person name="Oidtmann B."/>
            <person name="Van Der Giezen M."/>
            <person name="Studholme D.J."/>
        </authorList>
    </citation>
    <scope>NUCLEOTIDE SEQUENCE [LARGE SCALE GENOMIC DNA]</scope>
    <source>
        <strain evidence="2 3">NJM0002</strain>
    </source>
</reference>
<dbReference type="SUPFAM" id="SSF52047">
    <property type="entry name" value="RNI-like"/>
    <property type="match status" value="1"/>
</dbReference>
<accession>A0A418AUL6</accession>
<dbReference type="Proteomes" id="UP000285060">
    <property type="component" value="Unassembled WGS sequence"/>
</dbReference>
<dbReference type="Gene3D" id="3.80.10.10">
    <property type="entry name" value="Ribonuclease Inhibitor"/>
    <property type="match status" value="1"/>
</dbReference>
<evidence type="ECO:0000313" key="3">
    <source>
        <dbReference type="Proteomes" id="UP000285060"/>
    </source>
</evidence>
<dbReference type="VEuPathDB" id="FungiDB:H310_13034"/>
<gene>
    <name evidence="2" type="ORF">DYB32_009585</name>
</gene>
<dbReference type="PROSITE" id="PS51450">
    <property type="entry name" value="LRR"/>
    <property type="match status" value="1"/>
</dbReference>
<protein>
    <submittedName>
        <fullName evidence="2">Uncharacterized protein</fullName>
    </submittedName>
</protein>
<evidence type="ECO:0000256" key="1">
    <source>
        <dbReference type="SAM" id="MobiDB-lite"/>
    </source>
</evidence>
<feature type="region of interest" description="Disordered" evidence="1">
    <location>
        <begin position="236"/>
        <end position="292"/>
    </location>
</feature>
<feature type="compositionally biased region" description="Low complexity" evidence="1">
    <location>
        <begin position="272"/>
        <end position="287"/>
    </location>
</feature>
<dbReference type="GO" id="GO:0005737">
    <property type="term" value="C:cytoplasm"/>
    <property type="evidence" value="ECO:0007669"/>
    <property type="project" value="TreeGrafter"/>
</dbReference>
<evidence type="ECO:0000313" key="2">
    <source>
        <dbReference type="EMBL" id="RHY29135.1"/>
    </source>
</evidence>
<dbReference type="PANTHER" id="PTHR16306:SF1">
    <property type="entry name" value="CHROMOSOME UNDETERMINED SCAFFOLD_7, WHOLE GENOME SHOTGUN SEQUENCE"/>
    <property type="match status" value="1"/>
</dbReference>
<comment type="caution">
    <text evidence="2">The sequence shown here is derived from an EMBL/GenBank/DDBJ whole genome shotgun (WGS) entry which is preliminary data.</text>
</comment>
<dbReference type="InterPro" id="IPR001611">
    <property type="entry name" value="Leu-rich_rpt"/>
</dbReference>
<proteinExistence type="predicted"/>
<dbReference type="AlphaFoldDB" id="A0A418AUL6"/>
<keyword evidence="3" id="KW-1185">Reference proteome</keyword>
<feature type="compositionally biased region" description="Polar residues" evidence="1">
    <location>
        <begin position="259"/>
        <end position="271"/>
    </location>
</feature>
<organism evidence="2 3">
    <name type="scientific">Aphanomyces invadans</name>
    <dbReference type="NCBI Taxonomy" id="157072"/>
    <lineage>
        <taxon>Eukaryota</taxon>
        <taxon>Sar</taxon>
        <taxon>Stramenopiles</taxon>
        <taxon>Oomycota</taxon>
        <taxon>Saprolegniomycetes</taxon>
        <taxon>Saprolegniales</taxon>
        <taxon>Verrucalvaceae</taxon>
        <taxon>Aphanomyces</taxon>
    </lineage>
</organism>
<dbReference type="PANTHER" id="PTHR16306">
    <property type="entry name" value="TRANSLIN-ASSOCIATED FACTOR X-INTERACTING PROTEIN 1"/>
    <property type="match status" value="1"/>
</dbReference>
<sequence length="659" mass="73026">MEILSDLYLSKPDTEEINLQGADLRSLDVELPLLKQFKELRHLDVSHNQLTELPIELAELSRLVALDVSNNPLGALHRVLPVLKLLPSLKSLGITMVDPTTEEPLILAALPKLRILNAMPLSFSSSQPEQRRQSNTATPTLQFTAPGDSPLPTDHVQNVASILHVLKGIGIPVPPGSEEDQRVSRMFEQQVALQLLEVAEGLEADVQRGAQALANEQRRTTQLEAEIRKLRKDLAAAKSTAAQLPPSPSRASPPKESIRASSIIPQRATASTVTKSTSPPGKPPTGVNAPPSIVGTNTAAVKNLSLKQLKDLIEAIYASKRKFDQMNYDARAPKETMEQHMYTYLNQRFGLHALIVEYASAIMKVASCFLVDPFDDIIRSQGCARYGTVDCDVATFLHLVRNEIDEGYLRLKQKLEDTVVALLRAHLRGMHPRKSEGTITQLLHAKLTSATHLSREEWQSVVTYMYDACDAAELVAIIDARSRQTGVAGIDFQVFRKTQDEIAQIIQQVDPHEHDCITFTDTRMKRSAATAMKRSYSCMDLAALEATDTAMMSAVCAKRRLTIPPRYRSLSSCPTTRDTTRKQWLHAYDCMTLSLPIVETAAIEDVLCSSSISSVLPFVPSTPTKDQPDSMQLELLELFTHAWIEKDHPVQEDVTSRTL</sequence>